<evidence type="ECO:0000256" key="6">
    <source>
        <dbReference type="ARBA" id="ARBA00022840"/>
    </source>
</evidence>
<evidence type="ECO:0000259" key="9">
    <source>
        <dbReference type="SMART" id="SM00091"/>
    </source>
</evidence>
<keyword evidence="3" id="KW-0808">Transferase</keyword>
<keyword evidence="1" id="KW-0600">Photoreceptor protein</keyword>
<organism evidence="10 11">
    <name type="scientific">Edaphochlamys debaryana</name>
    <dbReference type="NCBI Taxonomy" id="47281"/>
    <lineage>
        <taxon>Eukaryota</taxon>
        <taxon>Viridiplantae</taxon>
        <taxon>Chlorophyta</taxon>
        <taxon>core chlorophytes</taxon>
        <taxon>Chlorophyceae</taxon>
        <taxon>CS clade</taxon>
        <taxon>Chlamydomonadales</taxon>
        <taxon>Chlamydomonadales incertae sedis</taxon>
        <taxon>Edaphochlamys</taxon>
    </lineage>
</organism>
<dbReference type="Pfam" id="PF25474">
    <property type="entry name" value="TPR_TmcB"/>
    <property type="match status" value="1"/>
</dbReference>
<evidence type="ECO:0000256" key="2">
    <source>
        <dbReference type="ARBA" id="ARBA00022606"/>
    </source>
</evidence>
<keyword evidence="6" id="KW-0067">ATP-binding</keyword>
<reference evidence="10" key="1">
    <citation type="journal article" date="2020" name="bioRxiv">
        <title>Comparative genomics of Chlamydomonas.</title>
        <authorList>
            <person name="Craig R.J."/>
            <person name="Hasan A.R."/>
            <person name="Ness R.W."/>
            <person name="Keightley P.D."/>
        </authorList>
    </citation>
    <scope>NUCLEOTIDE SEQUENCE</scope>
    <source>
        <strain evidence="10">CCAP 11/70</strain>
    </source>
</reference>
<dbReference type="InterPro" id="IPR052994">
    <property type="entry name" value="Tiny_macrocysts_regulators"/>
</dbReference>
<feature type="transmembrane region" description="Helical" evidence="8">
    <location>
        <begin position="2323"/>
        <end position="2346"/>
    </location>
</feature>
<evidence type="ECO:0000256" key="5">
    <source>
        <dbReference type="ARBA" id="ARBA00022777"/>
    </source>
</evidence>
<dbReference type="GO" id="GO:0016301">
    <property type="term" value="F:kinase activity"/>
    <property type="evidence" value="ECO:0007669"/>
    <property type="project" value="UniProtKB-KW"/>
</dbReference>
<feature type="compositionally biased region" description="Acidic residues" evidence="7">
    <location>
        <begin position="2181"/>
        <end position="2190"/>
    </location>
</feature>
<keyword evidence="8" id="KW-0472">Membrane</keyword>
<dbReference type="GO" id="GO:0005524">
    <property type="term" value="F:ATP binding"/>
    <property type="evidence" value="ECO:0007669"/>
    <property type="project" value="UniProtKB-KW"/>
</dbReference>
<feature type="region of interest" description="Disordered" evidence="7">
    <location>
        <begin position="1764"/>
        <end position="1803"/>
    </location>
</feature>
<comment type="caution">
    <text evidence="10">The sequence shown here is derived from an EMBL/GenBank/DDBJ whole genome shotgun (WGS) entry which is preliminary data.</text>
</comment>
<feature type="region of interest" description="Disordered" evidence="7">
    <location>
        <begin position="1271"/>
        <end position="1372"/>
    </location>
</feature>
<feature type="compositionally biased region" description="Basic and acidic residues" evidence="7">
    <location>
        <begin position="1794"/>
        <end position="1803"/>
    </location>
</feature>
<evidence type="ECO:0000256" key="8">
    <source>
        <dbReference type="SAM" id="Phobius"/>
    </source>
</evidence>
<name>A0A836C6Z2_9CHLO</name>
<keyword evidence="1" id="KW-0157">Chromophore</keyword>
<dbReference type="PANTHER" id="PTHR31600:SF2">
    <property type="entry name" value="GAMETE ENRICHED GENE 10 PROTEIN-RELATED"/>
    <property type="match status" value="1"/>
</dbReference>
<feature type="transmembrane region" description="Helical" evidence="8">
    <location>
        <begin position="2121"/>
        <end position="2145"/>
    </location>
</feature>
<gene>
    <name evidence="10" type="ORF">HYH03_000190</name>
</gene>
<evidence type="ECO:0000256" key="4">
    <source>
        <dbReference type="ARBA" id="ARBA00022741"/>
    </source>
</evidence>
<dbReference type="Proteomes" id="UP000612055">
    <property type="component" value="Unassembled WGS sequence"/>
</dbReference>
<feature type="region of interest" description="Disordered" evidence="7">
    <location>
        <begin position="1819"/>
        <end position="1868"/>
    </location>
</feature>
<keyword evidence="8" id="KW-0812">Transmembrane</keyword>
<dbReference type="Pfam" id="PF13426">
    <property type="entry name" value="PAS_9"/>
    <property type="match status" value="1"/>
</dbReference>
<evidence type="ECO:0000313" key="10">
    <source>
        <dbReference type="EMBL" id="KAG2501688.1"/>
    </source>
</evidence>
<feature type="region of interest" description="Disordered" evidence="7">
    <location>
        <begin position="2181"/>
        <end position="2282"/>
    </location>
</feature>
<dbReference type="InterPro" id="IPR057352">
    <property type="entry name" value="TPR_TmcB/C"/>
</dbReference>
<dbReference type="FunFam" id="3.30.450.20:FF:000060">
    <property type="entry name" value="Sensor protein FixL"/>
    <property type="match status" value="1"/>
</dbReference>
<feature type="domain" description="PAS" evidence="9">
    <location>
        <begin position="619"/>
        <end position="686"/>
    </location>
</feature>
<evidence type="ECO:0000256" key="7">
    <source>
        <dbReference type="SAM" id="MobiDB-lite"/>
    </source>
</evidence>
<keyword evidence="11" id="KW-1185">Reference proteome</keyword>
<feature type="transmembrane region" description="Helical" evidence="8">
    <location>
        <begin position="192"/>
        <end position="213"/>
    </location>
</feature>
<feature type="compositionally biased region" description="Low complexity" evidence="7">
    <location>
        <begin position="1271"/>
        <end position="1282"/>
    </location>
</feature>
<keyword evidence="5" id="KW-0418">Kinase</keyword>
<feature type="compositionally biased region" description="Basic and acidic residues" evidence="7">
    <location>
        <begin position="2260"/>
        <end position="2272"/>
    </location>
</feature>
<sequence>MGYTFFLAVLYVFVGLLFINLALSVWVAHSFSQNRFEYVWPIQFLRWFGLIFYQILDIATLTLLLVTLDCNYFGVPEAVQYRNQEFPDIKCWSMPHIIHVAVSVLSIVVFIIMATCMVLSEMELNPLTRNYMAIAHTGVEGMGFGIKTIVTIASVMIATTTKWLSVVYLIFFLLLFYLYVKWVPFTYSTLNYVRCASYGTVLYCSVLLVALSFGPSKGDSAEAESYRDNLTLALWIGMAPAALLGALACHLRLRHFNKGIVGRFRDAEPGTAPKYIHRFVDAREVEITARCCRQWTEGLDDVAEPAAVALSEQIVKAGMMELPTDPRMIILYSSFLIDVQGSYQSGYTQLQTAKKQSPGPLERFAIFSREQEHTQKVSGANGQGAVDLVSYVEFQRNHRLVVKAHREALMAMRSFWGLLLHTNVNFNQLSRALHRIEISVKAAERAYRMVLSRHSSNARLVRLYGRFLETVKFDPWAASKWYTEADRLEEEAEHTKEALQLGGADMVLPSGERAANEMEGVAIICVNAQSIIQVATPEAHALLGYGKNELKGKDLSCIMPPPFGDRHSAYVRNYIQTGVGSVLGKHNQFAVLTKNGSVMPVRLTVSKVSGLNEDSVFMGVLEQLPSSPDEGRCWVLGNGVVVAAEPSWLDWLGYVQEDVAGMQVEDLLAGEDHKENVKAAVAAFASTLRPATTATKPQRTHRRSSMTSTAGADIMAALTTGRRKGSYTSPNGADVSHHHRSAAQVSVEAPPMAPIVLHRAMWRHKYSDPVKLDTFIQPGVFGSVKVHSVVVRRCVSPGMGLAPFGSASPLGGPGLFSSPLPGMHRAPSPYCDMMLVADNRGRILHVTAALAAALGRTPDTLRAGGLDMIIPEPVTQLHGPWIQELGNPQSTEHSLMGAPPPFSCRSGVPVYLSALGGDQGLIVKPFKLEVKQRLAQGGSSKVHIVALNPLTDDQAQAHQRLRLTLDLTGNILTADAATPPELFGADPRGFIGQSIAELVDLFKADTREEASLGAGGKAGGKGGDGDVLEQAGGVLAASGARRITRALLELARRSSENPDSSWRVGVTMPPDDEAQRELAALSLLLGPQDVAAAAQLMGARTVPAVMRVRLVRKTAKPRADSEAYVAADSGPGGGPSARSGGSLWSPVSPHASSRYMSRTATTAAGAGGVDWALPHTASQGNITARPVAEATEPPGEGTILDAADLETLDELVSGASAADLKSKQSSAALSATPTPPAASASASAASLAARVQAMPDRNSSSRDAGRITSLRAASLAPSRAGSQTGSRLQLSSPAPVVAPPPPPSPPKDVASPARQPLPPPSRHGEVVMPPPPQLQLTPAEPRPLSRQASSLMLGGPGDGAARPPPSPSLVSRSAISNTTANTLRLPAPAGGGVTITEAAAAAGAAAFSSSLAASSLVVEVELWRADTLSGVLEVDDRGRIIRADNAGPLNSASLVLGTPMSSLLGSNVTDAFPLLPSGGVESLLDNSHGPGPAVRGALKKRGNKHSKFGLPVVVPGRHASDCCGLDVRVQAVRRAGPLGSAYLILRPSKPTVAQPGFARWLFDNDSSELMPAIAARATAGGVEGETRQVATLTGLLAANKAAKLLSAFSAKLTSNSRAGTMTGLASMELADKVAEAAKAGRSISGTPADIDRGGSKLLTTADLNSPQAPASPFATGSHLQGPAPPPAPPILSLDMAAPRATPARAATDTAIKRNPSRLSQHAAAVAVTAPGFGDGPEGRKQSTDVGMVPSATLDSAYQRGLSDEGLAVGKPKGGGKGSGDGSLFLQQPGEVDDFGGKDGGKVDPVRSWVMGNAVAADPVDEMPHSISGGGSHSGRSSDSGEGDRLSVDVGESSAPANSDGRGADEMESEAGATMANYSVGKRFKKLFKILTSPMAQQPARSLRIHVLVLVAILMIAHVVAFVLLDRKLDQQIDALRDLVSVSDACRRVHEVSINSRLLDTLYSGNSYVEGLPQYGEPVEDAIASTFEDIADVMASLKELHHGVYLGFRTKRRIPVDFGLRSIWDNPDLNMTIYYDAPTINGTTPEPTYQMLGLWDAGNLYLTKTLDLFNNGPTLVAGGWNFSEWSTIKFVYANGVPVIFPAYLDTLDALVQMTVAESESIYTLQLIILCLEGGFLCLAACIYMWIVASSFARKRHSLYNVFVQVPLGVTRGLANMSLQLEPGEEEDEDEAAMPGADAIGGQNLEDAAPPEPTTPAATGKSITIGLPPDKRTASDKGRRIGGLAFASMGKGGKGGGGASFDHGDSHGDNHAQQKEAGNTSGSKMKVAVQGALSSIAFWRRTSKVAPEQQLGGKTRRRLVPSRRLAYLLVAPFLLWGLIIVVINLIGYTKLVSLSAPIATLNVVDVFMVRFHRILYYSMEVASALSFAAVEHFKPFLRHETEMWKTQYTVMLFGSEFVPDANSPHFRLAKTGIVFGGEDRPSTLLYHTNDCMCIDQEDCQPEDSSYYQATRNGLDVLIKHQATALDSLLAQPPEGSGLNSSEWKFLWSTGQTDVEGALNQLKHLYFDDVQSAYKRVQVQQVALFAIAWVWALLFLVLQVRPLLRRASNEMRRIAELLSQLPSEVDVEGLVMAVVLGERATGPPHAAPIVGNKSLRVGRMSDNAMKRK</sequence>
<accession>A0A836C6Z2</accession>
<feature type="transmembrane region" description="Helical" evidence="8">
    <location>
        <begin position="2539"/>
        <end position="2561"/>
    </location>
</feature>
<feature type="transmembrane region" description="Helical" evidence="8">
    <location>
        <begin position="1904"/>
        <end position="1924"/>
    </location>
</feature>
<keyword evidence="2" id="KW-0716">Sensory transduction</keyword>
<feature type="compositionally biased region" description="Polar residues" evidence="7">
    <location>
        <begin position="1657"/>
        <end position="1668"/>
    </location>
</feature>
<keyword evidence="8" id="KW-1133">Transmembrane helix</keyword>
<feature type="region of interest" description="Disordered" evidence="7">
    <location>
        <begin position="1644"/>
        <end position="1688"/>
    </location>
</feature>
<dbReference type="Gene3D" id="3.30.450.20">
    <property type="entry name" value="PAS domain"/>
    <property type="match status" value="1"/>
</dbReference>
<dbReference type="GO" id="GO:0009881">
    <property type="term" value="F:photoreceptor activity"/>
    <property type="evidence" value="ECO:0007669"/>
    <property type="project" value="UniProtKB-KW"/>
</dbReference>
<feature type="compositionally biased region" description="Gly residues" evidence="7">
    <location>
        <begin position="1771"/>
        <end position="1780"/>
    </location>
</feature>
<dbReference type="EMBL" id="JAEHOE010000001">
    <property type="protein sequence ID" value="KAG2501688.1"/>
    <property type="molecule type" value="Genomic_DNA"/>
</dbReference>
<keyword evidence="4" id="KW-0547">Nucleotide-binding</keyword>
<feature type="compositionally biased region" description="Pro residues" evidence="7">
    <location>
        <begin position="1296"/>
        <end position="1306"/>
    </location>
</feature>
<proteinExistence type="predicted"/>
<dbReference type="InterPro" id="IPR000014">
    <property type="entry name" value="PAS"/>
</dbReference>
<feature type="transmembrane region" description="Helical" evidence="8">
    <location>
        <begin position="97"/>
        <end position="119"/>
    </location>
</feature>
<dbReference type="SMART" id="SM00091">
    <property type="entry name" value="PAS"/>
    <property type="match status" value="3"/>
</dbReference>
<feature type="domain" description="PAS" evidence="9">
    <location>
        <begin position="821"/>
        <end position="887"/>
    </location>
</feature>
<feature type="transmembrane region" description="Helical" evidence="8">
    <location>
        <begin position="233"/>
        <end position="253"/>
    </location>
</feature>
<feature type="transmembrane region" description="Helical" evidence="8">
    <location>
        <begin position="6"/>
        <end position="27"/>
    </location>
</feature>
<feature type="transmembrane region" description="Helical" evidence="8">
    <location>
        <begin position="163"/>
        <end position="180"/>
    </location>
</feature>
<dbReference type="SUPFAM" id="SSF55785">
    <property type="entry name" value="PYP-like sensor domain (PAS domain)"/>
    <property type="match status" value="1"/>
</dbReference>
<keyword evidence="1" id="KW-0675">Receptor</keyword>
<feature type="region of interest" description="Disordered" evidence="7">
    <location>
        <begin position="1122"/>
        <end position="1151"/>
    </location>
</feature>
<evidence type="ECO:0000256" key="3">
    <source>
        <dbReference type="ARBA" id="ARBA00022679"/>
    </source>
</evidence>
<dbReference type="OrthoDB" id="545912at2759"/>
<dbReference type="InterPro" id="IPR035965">
    <property type="entry name" value="PAS-like_dom_sf"/>
</dbReference>
<dbReference type="NCBIfam" id="TIGR00229">
    <property type="entry name" value="sensory_box"/>
    <property type="match status" value="1"/>
</dbReference>
<feature type="compositionally biased region" description="Gly residues" evidence="7">
    <location>
        <begin position="2248"/>
        <end position="2257"/>
    </location>
</feature>
<evidence type="ECO:0000256" key="1">
    <source>
        <dbReference type="ARBA" id="ARBA00022543"/>
    </source>
</evidence>
<evidence type="ECO:0000313" key="11">
    <source>
        <dbReference type="Proteomes" id="UP000612055"/>
    </source>
</evidence>
<dbReference type="PANTHER" id="PTHR31600">
    <property type="entry name" value="TINY MACROCYSTS PROTEIN B-RELATED"/>
    <property type="match status" value="1"/>
</dbReference>
<protein>
    <recommendedName>
        <fullName evidence="9">PAS domain-containing protein</fullName>
    </recommendedName>
</protein>
<feature type="transmembrane region" description="Helical" evidence="8">
    <location>
        <begin position="131"/>
        <end position="157"/>
    </location>
</feature>
<feature type="domain" description="PAS" evidence="9">
    <location>
        <begin position="509"/>
        <end position="576"/>
    </location>
</feature>
<feature type="compositionally biased region" description="Basic and acidic residues" evidence="7">
    <location>
        <begin position="2227"/>
        <end position="2237"/>
    </location>
</feature>
<feature type="transmembrane region" description="Helical" evidence="8">
    <location>
        <begin position="47"/>
        <end position="68"/>
    </location>
</feature>